<gene>
    <name evidence="3" type="ORF">F0M16_22105</name>
</gene>
<dbReference type="EMBL" id="VUAA01000054">
    <property type="protein sequence ID" value="KAA1252591.1"/>
    <property type="molecule type" value="Genomic_DNA"/>
</dbReference>
<reference evidence="3 4" key="1">
    <citation type="submission" date="2019-09" db="EMBL/GenBank/DDBJ databases">
        <authorList>
            <person name="Kritzky A."/>
            <person name="Schelkanova E.Y."/>
            <person name="Alkhova Z.V."/>
            <person name="Smirnova N.I."/>
        </authorList>
    </citation>
    <scope>NUCLEOTIDE SEQUENCE [LARGE SCALE GENOMIC DNA]</scope>
    <source>
        <strain evidence="3 4">M1526</strain>
    </source>
</reference>
<evidence type="ECO:0000313" key="3">
    <source>
        <dbReference type="EMBL" id="KAA1252591.1"/>
    </source>
</evidence>
<accession>A0A5Q6PCQ5</accession>
<feature type="repeat" description="ANK" evidence="1">
    <location>
        <begin position="519"/>
        <end position="551"/>
    </location>
</feature>
<dbReference type="InterPro" id="IPR036770">
    <property type="entry name" value="Ankyrin_rpt-contain_sf"/>
</dbReference>
<evidence type="ECO:0000256" key="1">
    <source>
        <dbReference type="PROSITE-ProRule" id="PRU00023"/>
    </source>
</evidence>
<proteinExistence type="predicted"/>
<sequence length="562" mass="63482">MLIQKHSSVTTLINELQSSTPIFSNELSGGKEVSEKLLSSSFLLAKQISEFCTDLINKSDTINVFIAGADYSESINHGRSYKLLNTLLGTDIKWNIYLIGDEVNLFPKLDIPLSRQFNDPKVTVFSGEMMLNEGIKTFGLPDILALNHPGFEKHFHTWFVEDESIKYCLQKGVPVIGCSYGDDEVTTDKFYAETWGMEIPNHTANPFQFIPDTSKKPIFEVSQEVIDLVEQGYCNWAGTIWEMKPGTFKVNKERVDIIKDIDVALESIGKYLYYSGQISNPIAAFEKLMRTENGDRIIRIYSQYSLNIDKLYIFDEESKNIMEHDIEIDTSDFDLSCLENSFNQTMLVCSVFRDYIKPEIETEDDDDEFDDEDLPDGYDINELISMLAGGIGANADFESMLPQLHSLFGFSEKREITPSEEKIIMLINDERFNELSALPSSELAAFRDQNHSNLFHVACTLDNLELLKIAIDSRISPLERDGDCFSGIDICAERGSNKVLEYILDNHIADSLINAQCSRGFTPAHRAITYNQTDSLNILKSHGADMTIRNAVGISPNDYIGE</sequence>
<keyword evidence="1" id="KW-0040">ANK repeat</keyword>
<name>A0A5Q6PCQ5_VIBCL</name>
<dbReference type="Gene3D" id="1.25.40.20">
    <property type="entry name" value="Ankyrin repeat-containing domain"/>
    <property type="match status" value="1"/>
</dbReference>
<dbReference type="Proteomes" id="UP000323225">
    <property type="component" value="Unassembled WGS sequence"/>
</dbReference>
<dbReference type="InterPro" id="IPR046824">
    <property type="entry name" value="Mss51-like_C"/>
</dbReference>
<dbReference type="InterPro" id="IPR002110">
    <property type="entry name" value="Ankyrin_rpt"/>
</dbReference>
<dbReference type="AlphaFoldDB" id="A0A5Q6PCQ5"/>
<protein>
    <submittedName>
        <fullName evidence="3">Ankyrin repeat domain-containing protein</fullName>
    </submittedName>
</protein>
<feature type="domain" description="Mitochondrial splicing suppressor 51-like C-terminal" evidence="2">
    <location>
        <begin position="54"/>
        <end position="192"/>
    </location>
</feature>
<dbReference type="SUPFAM" id="SSF48403">
    <property type="entry name" value="Ankyrin repeat"/>
    <property type="match status" value="1"/>
</dbReference>
<dbReference type="PROSITE" id="PS50297">
    <property type="entry name" value="ANK_REP_REGION"/>
    <property type="match status" value="1"/>
</dbReference>
<dbReference type="Pfam" id="PF20179">
    <property type="entry name" value="MSS51_C"/>
    <property type="match status" value="1"/>
</dbReference>
<dbReference type="Pfam" id="PF12796">
    <property type="entry name" value="Ank_2"/>
    <property type="match status" value="1"/>
</dbReference>
<comment type="caution">
    <text evidence="3">The sequence shown here is derived from an EMBL/GenBank/DDBJ whole genome shotgun (WGS) entry which is preliminary data.</text>
</comment>
<evidence type="ECO:0000313" key="4">
    <source>
        <dbReference type="Proteomes" id="UP000323225"/>
    </source>
</evidence>
<dbReference type="PROSITE" id="PS50088">
    <property type="entry name" value="ANK_REPEAT"/>
    <property type="match status" value="1"/>
</dbReference>
<organism evidence="3 4">
    <name type="scientific">Vibrio cholerae</name>
    <dbReference type="NCBI Taxonomy" id="666"/>
    <lineage>
        <taxon>Bacteria</taxon>
        <taxon>Pseudomonadati</taxon>
        <taxon>Pseudomonadota</taxon>
        <taxon>Gammaproteobacteria</taxon>
        <taxon>Vibrionales</taxon>
        <taxon>Vibrionaceae</taxon>
        <taxon>Vibrio</taxon>
    </lineage>
</organism>
<dbReference type="SMART" id="SM00248">
    <property type="entry name" value="ANK"/>
    <property type="match status" value="3"/>
</dbReference>
<evidence type="ECO:0000259" key="2">
    <source>
        <dbReference type="Pfam" id="PF20179"/>
    </source>
</evidence>